<evidence type="ECO:0000256" key="7">
    <source>
        <dbReference type="ARBA" id="ARBA00023040"/>
    </source>
</evidence>
<evidence type="ECO:0000256" key="2">
    <source>
        <dbReference type="ARBA" id="ARBA00010663"/>
    </source>
</evidence>
<comment type="caution">
    <text evidence="13">The sequence shown here is derived from an EMBL/GenBank/DDBJ whole genome shotgun (WGS) entry which is preliminary data.</text>
</comment>
<evidence type="ECO:0000256" key="5">
    <source>
        <dbReference type="ARBA" id="ARBA00022692"/>
    </source>
</evidence>
<keyword evidence="10 11" id="KW-0807">Transducer</keyword>
<keyword evidence="9 11" id="KW-0675">Receptor</keyword>
<evidence type="ECO:0000313" key="13">
    <source>
        <dbReference type="EMBL" id="CAJ0968428.1"/>
    </source>
</evidence>
<feature type="transmembrane region" description="Helical" evidence="11">
    <location>
        <begin position="167"/>
        <end position="187"/>
    </location>
</feature>
<keyword evidence="5 11" id="KW-0812">Transmembrane</keyword>
<evidence type="ECO:0000259" key="12">
    <source>
        <dbReference type="PROSITE" id="PS50262"/>
    </source>
</evidence>
<dbReference type="InterPro" id="IPR004072">
    <property type="entry name" value="Vmron_rcpt_1"/>
</dbReference>
<evidence type="ECO:0000256" key="11">
    <source>
        <dbReference type="RuleBase" id="RU364061"/>
    </source>
</evidence>
<evidence type="ECO:0000256" key="10">
    <source>
        <dbReference type="ARBA" id="ARBA00023224"/>
    </source>
</evidence>
<gene>
    <name evidence="13" type="ORF">RIMI_LOCUS23088818</name>
</gene>
<dbReference type="PROSITE" id="PS50262">
    <property type="entry name" value="G_PROTEIN_RECEP_F1_2"/>
    <property type="match status" value="1"/>
</dbReference>
<evidence type="ECO:0000256" key="1">
    <source>
        <dbReference type="ARBA" id="ARBA00004651"/>
    </source>
</evidence>
<comment type="caution">
    <text evidence="11">Lacks conserved residue(s) required for the propagation of feature annotation.</text>
</comment>
<feature type="transmembrane region" description="Helical" evidence="11">
    <location>
        <begin position="136"/>
        <end position="155"/>
    </location>
</feature>
<feature type="domain" description="G-protein coupled receptors family 1 profile" evidence="12">
    <location>
        <begin position="149"/>
        <end position="348"/>
    </location>
</feature>
<keyword evidence="14" id="KW-1185">Reference proteome</keyword>
<organism evidence="13 14">
    <name type="scientific">Ranitomeya imitator</name>
    <name type="common">mimic poison frog</name>
    <dbReference type="NCBI Taxonomy" id="111125"/>
    <lineage>
        <taxon>Eukaryota</taxon>
        <taxon>Metazoa</taxon>
        <taxon>Chordata</taxon>
        <taxon>Craniata</taxon>
        <taxon>Vertebrata</taxon>
        <taxon>Euteleostomi</taxon>
        <taxon>Amphibia</taxon>
        <taxon>Batrachia</taxon>
        <taxon>Anura</taxon>
        <taxon>Neobatrachia</taxon>
        <taxon>Hyloidea</taxon>
        <taxon>Dendrobatidae</taxon>
        <taxon>Dendrobatinae</taxon>
        <taxon>Ranitomeya</taxon>
    </lineage>
</organism>
<keyword evidence="8 11" id="KW-0472">Membrane</keyword>
<reference evidence="13" key="1">
    <citation type="submission" date="2023-07" db="EMBL/GenBank/DDBJ databases">
        <authorList>
            <person name="Stuckert A."/>
        </authorList>
    </citation>
    <scope>NUCLEOTIDE SEQUENCE</scope>
</reference>
<feature type="transmembrane region" description="Helical" evidence="11">
    <location>
        <begin position="256"/>
        <end position="279"/>
    </location>
</feature>
<evidence type="ECO:0000313" key="14">
    <source>
        <dbReference type="Proteomes" id="UP001176940"/>
    </source>
</evidence>
<evidence type="ECO:0000256" key="8">
    <source>
        <dbReference type="ARBA" id="ARBA00023136"/>
    </source>
</evidence>
<dbReference type="Pfam" id="PF03402">
    <property type="entry name" value="V1R"/>
    <property type="match status" value="1"/>
</dbReference>
<name>A0ABN9MNU7_9NEOB</name>
<dbReference type="EMBL" id="CAUEEQ010079258">
    <property type="protein sequence ID" value="CAJ0968428.1"/>
    <property type="molecule type" value="Genomic_DNA"/>
</dbReference>
<dbReference type="Proteomes" id="UP001176940">
    <property type="component" value="Unassembled WGS sequence"/>
</dbReference>
<keyword evidence="6 11" id="KW-1133">Transmembrane helix</keyword>
<proteinExistence type="inferred from homology"/>
<keyword evidence="3 11" id="KW-1003">Cell membrane</keyword>
<keyword evidence="7 11" id="KW-0297">G-protein coupled receptor</keyword>
<evidence type="ECO:0000256" key="3">
    <source>
        <dbReference type="ARBA" id="ARBA00022475"/>
    </source>
</evidence>
<dbReference type="SUPFAM" id="SSF81321">
    <property type="entry name" value="Family A G protein-coupled receptor-like"/>
    <property type="match status" value="1"/>
</dbReference>
<accession>A0ABN9MNU7</accession>
<dbReference type="PANTHER" id="PTHR24062">
    <property type="entry name" value="VOMERONASAL TYPE-1 RECEPTOR"/>
    <property type="match status" value="1"/>
</dbReference>
<dbReference type="InterPro" id="IPR017452">
    <property type="entry name" value="GPCR_Rhodpsn_7TM"/>
</dbReference>
<evidence type="ECO:0000256" key="9">
    <source>
        <dbReference type="ARBA" id="ARBA00023170"/>
    </source>
</evidence>
<evidence type="ECO:0000256" key="4">
    <source>
        <dbReference type="ARBA" id="ARBA00022507"/>
    </source>
</evidence>
<feature type="transmembrane region" description="Helical" evidence="11">
    <location>
        <begin position="317"/>
        <end position="335"/>
    </location>
</feature>
<comment type="similarity">
    <text evidence="2 11">Belongs to the G-protein coupled receptor 1 family.</text>
</comment>
<sequence length="348" mass="38886">MATKMVSADDAIFSIIILVIYMLEQTLNSLREEMVIPEEEEEEADEDDEVSRFQTIVTMSGAKTAVKNKVCIAALDFQPLVRQFVNGKTLSAAAVLATDRVTATLTSPLSTGPGTKYPQTLVLDQSNLMEIKPIKGFALIPLMIFGIPGNVYIMLKFILVRFIEKKLLPTSIILTVLALMNLLVLLARGTPEYMYITGFQHLLNDAACKLIVYTYRTSRAMSISITSLLSCHQCILIAPTTRVWVYLKPRMSKNMVVIIIAIFIINMLLYCSSVTFAHAKSNSTNTPYTLHLVSCRTDFLTQVSFIINGTLLVVKDFILVTLMTLTSTYIVNVLLHHQKKHQGHEELT</sequence>
<protein>
    <recommendedName>
        <fullName evidence="11">Vomeronasal type-1 receptor</fullName>
    </recommendedName>
</protein>
<evidence type="ECO:0000256" key="6">
    <source>
        <dbReference type="ARBA" id="ARBA00022989"/>
    </source>
</evidence>
<keyword evidence="4 11" id="KW-0589">Pheromone response</keyword>
<comment type="subcellular location">
    <subcellularLocation>
        <location evidence="1 11">Cell membrane</location>
        <topology evidence="1 11">Multi-pass membrane protein</topology>
    </subcellularLocation>
</comment>
<dbReference type="Gene3D" id="1.20.1070.10">
    <property type="entry name" value="Rhodopsin 7-helix transmembrane proteins"/>
    <property type="match status" value="1"/>
</dbReference>